<dbReference type="EMBL" id="HACG01021405">
    <property type="protein sequence ID" value="CEK68270.1"/>
    <property type="molecule type" value="Transcribed_RNA"/>
</dbReference>
<reference evidence="2" key="1">
    <citation type="submission" date="2014-12" db="EMBL/GenBank/DDBJ databases">
        <title>Insight into the proteome of Arion vulgaris.</title>
        <authorList>
            <person name="Aradska J."/>
            <person name="Bulat T."/>
            <person name="Smidak R."/>
            <person name="Sarate P."/>
            <person name="Gangsoo J."/>
            <person name="Sialana F."/>
            <person name="Bilban M."/>
            <person name="Lubec G."/>
        </authorList>
    </citation>
    <scope>NUCLEOTIDE SEQUENCE</scope>
    <source>
        <tissue evidence="2">Skin</tissue>
    </source>
</reference>
<feature type="non-terminal residue" evidence="2">
    <location>
        <position position="1"/>
    </location>
</feature>
<sequence>LVYTALIVHLVVIRTVSMESVTIDMASVYSVFLATLDIGAIRNVVRALSEQIVRHNVLLDVLTYVTIQMESVPVIINSKDWIAQNVIQALSAPNVSQNVLLDALTYVTKQMGTANVRIHSKDSIVQSALADCLDRVVTRLAPSFVTKNYVIDLQENVWRAWETVVDLTVKNVMRHFMDCIANYIVLPTA</sequence>
<name>A0A0B6ZKI9_9EUPU</name>
<feature type="chain" id="PRO_5002110802" evidence="1">
    <location>
        <begin position="19"/>
        <end position="189"/>
    </location>
</feature>
<accession>A0A0B6ZKI9</accession>
<gene>
    <name evidence="2" type="primary">ORF65724</name>
</gene>
<keyword evidence="1" id="KW-0732">Signal</keyword>
<proteinExistence type="predicted"/>
<organism evidence="2">
    <name type="scientific">Arion vulgaris</name>
    <dbReference type="NCBI Taxonomy" id="1028688"/>
    <lineage>
        <taxon>Eukaryota</taxon>
        <taxon>Metazoa</taxon>
        <taxon>Spiralia</taxon>
        <taxon>Lophotrochozoa</taxon>
        <taxon>Mollusca</taxon>
        <taxon>Gastropoda</taxon>
        <taxon>Heterobranchia</taxon>
        <taxon>Euthyneura</taxon>
        <taxon>Panpulmonata</taxon>
        <taxon>Eupulmonata</taxon>
        <taxon>Stylommatophora</taxon>
        <taxon>Helicina</taxon>
        <taxon>Arionoidea</taxon>
        <taxon>Arionidae</taxon>
        <taxon>Arion</taxon>
    </lineage>
</organism>
<evidence type="ECO:0000256" key="1">
    <source>
        <dbReference type="SAM" id="SignalP"/>
    </source>
</evidence>
<feature type="signal peptide" evidence="1">
    <location>
        <begin position="1"/>
        <end position="18"/>
    </location>
</feature>
<evidence type="ECO:0000313" key="2">
    <source>
        <dbReference type="EMBL" id="CEK68270.1"/>
    </source>
</evidence>
<protein>
    <submittedName>
        <fullName evidence="2">Uncharacterized protein</fullName>
    </submittedName>
</protein>
<dbReference type="AlphaFoldDB" id="A0A0B6ZKI9"/>